<keyword evidence="4 5" id="KW-0560">Oxidoreductase</keyword>
<dbReference type="GO" id="GO:0042597">
    <property type="term" value="C:periplasmic space"/>
    <property type="evidence" value="ECO:0007669"/>
    <property type="project" value="UniProtKB-SubCell"/>
</dbReference>
<dbReference type="PANTHER" id="PTHR43032:SF3">
    <property type="entry name" value="PROTEIN-METHIONINE-SULFOXIDE REDUCTASE CATALYTIC SUBUNIT MSRP"/>
    <property type="match status" value="1"/>
</dbReference>
<comment type="subunit">
    <text evidence="5">Heterodimer of a catalytic subunit (MsrP) and a heme-binding subunit (MsrQ).</text>
</comment>
<evidence type="ECO:0000313" key="8">
    <source>
        <dbReference type="Proteomes" id="UP000001522"/>
    </source>
</evidence>
<dbReference type="Proteomes" id="UP000001522">
    <property type="component" value="Chromosome"/>
</dbReference>
<organism evidence="7 8">
    <name type="scientific">Helicobacter mustelae (strain ATCC 43772 / CCUG 25715 / CIP 103759 / LMG 18044 / NCTC 12198 / R85-136P)</name>
    <name type="common">Campylobacter mustelae</name>
    <dbReference type="NCBI Taxonomy" id="679897"/>
    <lineage>
        <taxon>Bacteria</taxon>
        <taxon>Pseudomonadati</taxon>
        <taxon>Campylobacterota</taxon>
        <taxon>Epsilonproteobacteria</taxon>
        <taxon>Campylobacterales</taxon>
        <taxon>Helicobacteraceae</taxon>
        <taxon>Helicobacter</taxon>
    </lineage>
</organism>
<dbReference type="RefSeq" id="WP_013022623.1">
    <property type="nucleotide sequence ID" value="NC_013949.1"/>
</dbReference>
<protein>
    <recommendedName>
        <fullName evidence="5">Protein-methionine-sulfoxide reductase catalytic subunit MsrP</fullName>
        <ecNumber evidence="5">1.8.5.-</ecNumber>
    </recommendedName>
</protein>
<dbReference type="EC" id="1.8.5.-" evidence="5"/>
<evidence type="ECO:0000313" key="7">
    <source>
        <dbReference type="EMBL" id="CBG39528.1"/>
    </source>
</evidence>
<comment type="similarity">
    <text evidence="5">Belongs to the MsrP family.</text>
</comment>
<keyword evidence="8" id="KW-1185">Reference proteome</keyword>
<feature type="binding site" evidence="5">
    <location>
        <begin position="89"/>
        <end position="90"/>
    </location>
    <ligand>
        <name>Mo-molybdopterin</name>
        <dbReference type="ChEBI" id="CHEBI:71302"/>
    </ligand>
</feature>
<dbReference type="InterPro" id="IPR036374">
    <property type="entry name" value="OxRdtase_Mopterin-bd_sf"/>
</dbReference>
<feature type="binding site" evidence="5">
    <location>
        <position position="235"/>
    </location>
    <ligand>
        <name>Mo-molybdopterin</name>
        <dbReference type="ChEBI" id="CHEBI:71302"/>
    </ligand>
</feature>
<dbReference type="KEGG" id="hms:HMU02660"/>
<keyword evidence="3 5" id="KW-0732">Signal</keyword>
<comment type="subcellular location">
    <subcellularLocation>
        <location evidence="5">Periplasm</location>
    </subcellularLocation>
    <text evidence="5">Is attached to the inner membrane when interacting with the MsrQ subunit.</text>
</comment>
<proteinExistence type="inferred from homology"/>
<dbReference type="EMBL" id="FN555004">
    <property type="protein sequence ID" value="CBG39528.1"/>
    <property type="molecule type" value="Genomic_DNA"/>
</dbReference>
<sequence length="329" mass="37967">MWIGRKKSWEIGENEVSDEGVYQARRKILRDAALLGLGNVMFGGGLFGQEAPVLQGLKGDAQIHYKQNKNYVLENITPYEKASTYNNFYEFGMQKDDPARYASVLQTSPWDVVIDGEVQNPMKISIEKILRTMPLEERIYRFRCVEAWSMNIPWVGFELRHLLSLAKPMMQAKYVVFESAKQESMPAVKNPRLVSFMQFPYIEGLRIDEAMHPLTLLSVGMYGRKLPNQNGAPLRLVVPWKYGFKNIKSIVRITLTKDQPTSTWEKLAANEYGFYANVNPDVPHPRWSQASERFIGEGFSLRRQRTQMFNGYGEEVARLYANLNLEKNY</sequence>
<dbReference type="GO" id="GO:0016672">
    <property type="term" value="F:oxidoreductase activity, acting on a sulfur group of donors, quinone or similar compound as acceptor"/>
    <property type="evidence" value="ECO:0007669"/>
    <property type="project" value="UniProtKB-UniRule"/>
</dbReference>
<dbReference type="PANTHER" id="PTHR43032">
    <property type="entry name" value="PROTEIN-METHIONINE-SULFOXIDE REDUCTASE"/>
    <property type="match status" value="1"/>
</dbReference>
<accession>D3UGA7</accession>
<feature type="binding site" evidence="5">
    <location>
        <position position="86"/>
    </location>
    <ligand>
        <name>Mo-molybdopterin</name>
        <dbReference type="ChEBI" id="CHEBI:71302"/>
    </ligand>
</feature>
<evidence type="ECO:0000256" key="1">
    <source>
        <dbReference type="ARBA" id="ARBA00022505"/>
    </source>
</evidence>
<dbReference type="AlphaFoldDB" id="D3UGA7"/>
<dbReference type="HAMAP" id="MF_01206">
    <property type="entry name" value="MsrP"/>
    <property type="match status" value="1"/>
</dbReference>
<keyword evidence="1 5" id="KW-0500">Molybdenum</keyword>
<evidence type="ECO:0000256" key="4">
    <source>
        <dbReference type="ARBA" id="ARBA00023002"/>
    </source>
</evidence>
<dbReference type="STRING" id="679897.HMU02660"/>
<evidence type="ECO:0000256" key="3">
    <source>
        <dbReference type="ARBA" id="ARBA00022729"/>
    </source>
</evidence>
<dbReference type="Gene3D" id="3.90.420.10">
    <property type="entry name" value="Oxidoreductase, molybdopterin-binding domain"/>
    <property type="match status" value="1"/>
</dbReference>
<feature type="binding site" evidence="5">
    <location>
        <position position="179"/>
    </location>
    <ligand>
        <name>Mo-molybdopterin</name>
        <dbReference type="ChEBI" id="CHEBI:71302"/>
    </ligand>
</feature>
<dbReference type="SUPFAM" id="SSF56524">
    <property type="entry name" value="Oxidoreductase molybdopterin-binding domain"/>
    <property type="match status" value="1"/>
</dbReference>
<comment type="function">
    <text evidence="5">Part of the MsrPQ system that repairs oxidized cell envelope proteins containing methionine sulfoxide residues (Met-O), using respiratory chain electrons. Thus protects these proteins from oxidative-stress damage caused by reactive species of oxygen and chlorine. MsrPQ is essential for the maintenance of envelope integrity under bleach stress, rescuing a wide series of structurally unrelated cell envelope proteins from methionine oxidation. The catalytic subunit MsrP is non-stereospecific, being able to reduce both (R-) and (S-) diastereoisomers of methionine sulfoxide.</text>
</comment>
<dbReference type="Pfam" id="PF00174">
    <property type="entry name" value="Oxidored_molyb"/>
    <property type="match status" value="1"/>
</dbReference>
<gene>
    <name evidence="5" type="primary">msrP</name>
    <name evidence="7" type="ordered locus">HMU02660</name>
</gene>
<comment type="cofactor">
    <cofactor evidence="5">
        <name>Mo-molybdopterin</name>
        <dbReference type="ChEBI" id="CHEBI:71302"/>
    </cofactor>
    <text evidence="5">Binds 1 Mo-molybdopterin (Mo-MPT) cofactor per subunit.</text>
</comment>
<dbReference type="InterPro" id="IPR000572">
    <property type="entry name" value="OxRdtase_Mopterin-bd_dom"/>
</dbReference>
<dbReference type="eggNOG" id="COG2041">
    <property type="taxonomic scope" value="Bacteria"/>
</dbReference>
<dbReference type="NCBIfam" id="NF003767">
    <property type="entry name" value="PRK05363.1"/>
    <property type="match status" value="1"/>
</dbReference>
<reference evidence="7 8" key="1">
    <citation type="journal article" date="2010" name="BMC Genomics">
        <title>Comparative genomics and proteomics of Helicobacter mustelae, an ulcerogenic and carcinogenic gastric pathogen.</title>
        <authorList>
            <person name="O'Toole P.W."/>
            <person name="Snelling W.J."/>
            <person name="Canchaya C."/>
            <person name="Forde B.M."/>
            <person name="Hardie K.R."/>
            <person name="Josenhans C."/>
            <person name="Graham R.L.J."/>
            <person name="McMullan G."/>
            <person name="Parkhill J."/>
            <person name="Belda E."/>
            <person name="Bentley S.D."/>
        </authorList>
    </citation>
    <scope>NUCLEOTIDE SEQUENCE [LARGE SCALE GENOMIC DNA]</scope>
    <source>
        <strain evidence="8">ATCC 43772 / LMG 18044 / NCTC 12198 / 12198</strain>
    </source>
</reference>
<evidence type="ECO:0000256" key="2">
    <source>
        <dbReference type="ARBA" id="ARBA00022723"/>
    </source>
</evidence>
<dbReference type="GO" id="GO:0043546">
    <property type="term" value="F:molybdopterin cofactor binding"/>
    <property type="evidence" value="ECO:0007669"/>
    <property type="project" value="UniProtKB-UniRule"/>
</dbReference>
<dbReference type="HOGENOM" id="CLU_045520_0_0_7"/>
<keyword evidence="5" id="KW-0574">Periplasm</keyword>
<comment type="catalytic activity">
    <reaction evidence="5">
        <text>L-methionyl-[protein] + a quinone + H2O = L-methionyl-(S)-S-oxide-[protein] + a quinol</text>
        <dbReference type="Rhea" id="RHEA:51292"/>
        <dbReference type="Rhea" id="RHEA-COMP:12313"/>
        <dbReference type="Rhea" id="RHEA-COMP:12315"/>
        <dbReference type="ChEBI" id="CHEBI:15377"/>
        <dbReference type="ChEBI" id="CHEBI:16044"/>
        <dbReference type="ChEBI" id="CHEBI:24646"/>
        <dbReference type="ChEBI" id="CHEBI:44120"/>
        <dbReference type="ChEBI" id="CHEBI:132124"/>
    </reaction>
</comment>
<feature type="domain" description="Oxidoreductase molybdopterin-binding" evidence="6">
    <location>
        <begin position="106"/>
        <end position="264"/>
    </location>
</feature>
<name>D3UGA7_HELM1</name>
<comment type="catalytic activity">
    <reaction evidence="5">
        <text>L-methionyl-[protein] + a quinone + H2O = L-methionyl-(R)-S-oxide-[protein] + a quinol</text>
        <dbReference type="Rhea" id="RHEA:51296"/>
        <dbReference type="Rhea" id="RHEA-COMP:12313"/>
        <dbReference type="Rhea" id="RHEA-COMP:12314"/>
        <dbReference type="ChEBI" id="CHEBI:15377"/>
        <dbReference type="ChEBI" id="CHEBI:16044"/>
        <dbReference type="ChEBI" id="CHEBI:24646"/>
        <dbReference type="ChEBI" id="CHEBI:45764"/>
        <dbReference type="ChEBI" id="CHEBI:132124"/>
    </reaction>
</comment>
<feature type="binding site" evidence="5">
    <location>
        <position position="230"/>
    </location>
    <ligand>
        <name>Mo-molybdopterin</name>
        <dbReference type="ChEBI" id="CHEBI:71302"/>
    </ligand>
</feature>
<dbReference type="InterPro" id="IPR022867">
    <property type="entry name" value="MsrP"/>
</dbReference>
<feature type="binding site" evidence="5">
    <location>
        <position position="144"/>
    </location>
    <ligand>
        <name>Mo-molybdopterin</name>
        <dbReference type="ChEBI" id="CHEBI:71302"/>
    </ligand>
    <ligandPart>
        <name>Mo</name>
        <dbReference type="ChEBI" id="CHEBI:28685"/>
    </ligandPart>
</feature>
<dbReference type="GO" id="GO:0046872">
    <property type="term" value="F:metal ion binding"/>
    <property type="evidence" value="ECO:0007669"/>
    <property type="project" value="UniProtKB-KW"/>
</dbReference>
<evidence type="ECO:0000256" key="5">
    <source>
        <dbReference type="HAMAP-Rule" id="MF_01206"/>
    </source>
</evidence>
<evidence type="ECO:0000259" key="6">
    <source>
        <dbReference type="Pfam" id="PF00174"/>
    </source>
</evidence>
<dbReference type="GO" id="GO:0030091">
    <property type="term" value="P:protein repair"/>
    <property type="evidence" value="ECO:0007669"/>
    <property type="project" value="UniProtKB-UniRule"/>
</dbReference>
<feature type="binding site" evidence="5">
    <location>
        <begin position="246"/>
        <end position="248"/>
    </location>
    <ligand>
        <name>Mo-molybdopterin</name>
        <dbReference type="ChEBI" id="CHEBI:71302"/>
    </ligand>
</feature>
<keyword evidence="2 5" id="KW-0479">Metal-binding</keyword>